<protein>
    <submittedName>
        <fullName evidence="2">Phosphoenolpyruvate synthase regulatory protein</fullName>
    </submittedName>
</protein>
<accession>A0A6J4KU15</accession>
<organism evidence="2">
    <name type="scientific">uncultured Microvirga sp</name>
    <dbReference type="NCBI Taxonomy" id="412392"/>
    <lineage>
        <taxon>Bacteria</taxon>
        <taxon>Pseudomonadati</taxon>
        <taxon>Pseudomonadota</taxon>
        <taxon>Alphaproteobacteria</taxon>
        <taxon>Hyphomicrobiales</taxon>
        <taxon>Methylobacteriaceae</taxon>
        <taxon>Microvirga</taxon>
        <taxon>environmental samples</taxon>
    </lineage>
</organism>
<feature type="compositionally biased region" description="Basic residues" evidence="1">
    <location>
        <begin position="56"/>
        <end position="73"/>
    </location>
</feature>
<feature type="non-terminal residue" evidence="2">
    <location>
        <position position="1"/>
    </location>
</feature>
<feature type="region of interest" description="Disordered" evidence="1">
    <location>
        <begin position="1"/>
        <end position="73"/>
    </location>
</feature>
<feature type="compositionally biased region" description="Basic and acidic residues" evidence="1">
    <location>
        <begin position="12"/>
        <end position="22"/>
    </location>
</feature>
<feature type="compositionally biased region" description="Pro residues" evidence="1">
    <location>
        <begin position="1"/>
        <end position="10"/>
    </location>
</feature>
<sequence length="73" mass="8122">GAQLLPPPPRLGLDRRDPDHGRPGGRRPIRGHLRHRARLPAGARAGAARAGDRRDRGRSRHRALHHRRRGTCG</sequence>
<keyword evidence="2" id="KW-0670">Pyruvate</keyword>
<reference evidence="2" key="1">
    <citation type="submission" date="2020-02" db="EMBL/GenBank/DDBJ databases">
        <authorList>
            <person name="Meier V. D."/>
        </authorList>
    </citation>
    <scope>NUCLEOTIDE SEQUENCE</scope>
    <source>
        <strain evidence="2">AVDCRST_MAG90</strain>
    </source>
</reference>
<dbReference type="AlphaFoldDB" id="A0A6J4KU15"/>
<feature type="compositionally biased region" description="Basic residues" evidence="1">
    <location>
        <begin position="23"/>
        <end position="38"/>
    </location>
</feature>
<feature type="non-terminal residue" evidence="2">
    <location>
        <position position="73"/>
    </location>
</feature>
<dbReference type="EMBL" id="CADCUC010000116">
    <property type="protein sequence ID" value="CAA9313398.1"/>
    <property type="molecule type" value="Genomic_DNA"/>
</dbReference>
<evidence type="ECO:0000256" key="1">
    <source>
        <dbReference type="SAM" id="MobiDB-lite"/>
    </source>
</evidence>
<feature type="compositionally biased region" description="Low complexity" evidence="1">
    <location>
        <begin position="39"/>
        <end position="49"/>
    </location>
</feature>
<name>A0A6J4KU15_9HYPH</name>
<evidence type="ECO:0000313" key="2">
    <source>
        <dbReference type="EMBL" id="CAA9313398.1"/>
    </source>
</evidence>
<proteinExistence type="predicted"/>
<gene>
    <name evidence="2" type="ORF">AVDCRST_MAG90-606</name>
</gene>